<dbReference type="Gene3D" id="3.40.50.12780">
    <property type="entry name" value="N-terminal domain of ligase-like"/>
    <property type="match status" value="1"/>
</dbReference>
<dbReference type="InterPro" id="IPR020845">
    <property type="entry name" value="AMP-binding_CS"/>
</dbReference>
<proteinExistence type="inferred from homology"/>
<name>J6EX97_TRIAS</name>
<evidence type="ECO:0000313" key="5">
    <source>
        <dbReference type="EMBL" id="EJT47452.1"/>
    </source>
</evidence>
<dbReference type="VEuPathDB" id="FungiDB:A1Q1_03707"/>
<reference evidence="5 6" key="1">
    <citation type="journal article" date="2012" name="Eukaryot. Cell">
        <title>Draft genome sequence of CBS 2479, the standard type strain of Trichosporon asahii.</title>
        <authorList>
            <person name="Yang R.Y."/>
            <person name="Li H.T."/>
            <person name="Zhu H."/>
            <person name="Zhou G.P."/>
            <person name="Wang M."/>
            <person name="Wang L."/>
        </authorList>
    </citation>
    <scope>NUCLEOTIDE SEQUENCE [LARGE SCALE GENOMIC DNA]</scope>
    <source>
        <strain evidence="6">ATCC 90039 / CBS 2479 / JCM 2466 / KCTC 7840 / NCYC 2677 / UAMH 7654</strain>
    </source>
</reference>
<dbReference type="AlphaFoldDB" id="J6EX97"/>
<comment type="caution">
    <text evidence="5">The sequence shown here is derived from an EMBL/GenBank/DDBJ whole genome shotgun (WGS) entry which is preliminary data.</text>
</comment>
<dbReference type="Pfam" id="PF13193">
    <property type="entry name" value="AMP-binding_C"/>
    <property type="match status" value="1"/>
</dbReference>
<dbReference type="GeneID" id="25987220"/>
<dbReference type="RefSeq" id="XP_014178932.1">
    <property type="nucleotide sequence ID" value="XM_014323457.1"/>
</dbReference>
<dbReference type="PANTHER" id="PTHR24096">
    <property type="entry name" value="LONG-CHAIN-FATTY-ACID--COA LIGASE"/>
    <property type="match status" value="1"/>
</dbReference>
<dbReference type="InterPro" id="IPR025110">
    <property type="entry name" value="AMP-bd_C"/>
</dbReference>
<keyword evidence="2" id="KW-0436">Ligase</keyword>
<dbReference type="PANTHER" id="PTHR24096:SF149">
    <property type="entry name" value="AMP-BINDING DOMAIN-CONTAINING PROTEIN-RELATED"/>
    <property type="match status" value="1"/>
</dbReference>
<dbReference type="CDD" id="cd05911">
    <property type="entry name" value="Firefly_Luc_like"/>
    <property type="match status" value="1"/>
</dbReference>
<dbReference type="PROSITE" id="PS00455">
    <property type="entry name" value="AMP_BINDING"/>
    <property type="match status" value="1"/>
</dbReference>
<dbReference type="InterPro" id="IPR042099">
    <property type="entry name" value="ANL_N_sf"/>
</dbReference>
<dbReference type="InterPro" id="IPR000873">
    <property type="entry name" value="AMP-dep_synth/lig_dom"/>
</dbReference>
<evidence type="ECO:0000256" key="2">
    <source>
        <dbReference type="ARBA" id="ARBA00022598"/>
    </source>
</evidence>
<feature type="domain" description="AMP-binding enzyme C-terminal" evidence="4">
    <location>
        <begin position="455"/>
        <end position="542"/>
    </location>
</feature>
<evidence type="ECO:0000259" key="3">
    <source>
        <dbReference type="Pfam" id="PF00501"/>
    </source>
</evidence>
<evidence type="ECO:0000313" key="6">
    <source>
        <dbReference type="Proteomes" id="UP000002748"/>
    </source>
</evidence>
<feature type="domain" description="AMP-dependent synthetase/ligase" evidence="3">
    <location>
        <begin position="37"/>
        <end position="404"/>
    </location>
</feature>
<dbReference type="EMBL" id="ALBS01000240">
    <property type="protein sequence ID" value="EJT47452.1"/>
    <property type="molecule type" value="Genomic_DNA"/>
</dbReference>
<accession>J6EX97</accession>
<dbReference type="Proteomes" id="UP000002748">
    <property type="component" value="Unassembled WGS sequence"/>
</dbReference>
<dbReference type="OrthoDB" id="1898221at2759"/>
<evidence type="ECO:0000259" key="4">
    <source>
        <dbReference type="Pfam" id="PF13193"/>
    </source>
</evidence>
<dbReference type="HOGENOM" id="CLU_000022_59_2_1"/>
<protein>
    <submittedName>
        <fullName evidence="5">AMP binding protein</fullName>
    </submittedName>
</protein>
<gene>
    <name evidence="5" type="ORF">A1Q1_03707</name>
</gene>
<comment type="similarity">
    <text evidence="1">Belongs to the ATP-dependent AMP-binding enzyme family.</text>
</comment>
<dbReference type="SUPFAM" id="SSF56801">
    <property type="entry name" value="Acetyl-CoA synthetase-like"/>
    <property type="match status" value="1"/>
</dbReference>
<dbReference type="KEGG" id="tasa:A1Q1_03707"/>
<organism evidence="5 6">
    <name type="scientific">Trichosporon asahii var. asahii (strain ATCC 90039 / CBS 2479 / JCM 2466 / KCTC 7840 / NBRC 103889/ NCYC 2677 / UAMH 7654)</name>
    <name type="common">Yeast</name>
    <dbReference type="NCBI Taxonomy" id="1186058"/>
    <lineage>
        <taxon>Eukaryota</taxon>
        <taxon>Fungi</taxon>
        <taxon>Dikarya</taxon>
        <taxon>Basidiomycota</taxon>
        <taxon>Agaricomycotina</taxon>
        <taxon>Tremellomycetes</taxon>
        <taxon>Trichosporonales</taxon>
        <taxon>Trichosporonaceae</taxon>
        <taxon>Trichosporon</taxon>
    </lineage>
</organism>
<sequence length="567" mass="61551">MTIYTSHVPAPELPELSVFSYLFPSRPGQSPIPESARDPNLVMYIDGLTGRELKRGEIEDGALRVATGLKQRGVKRGDTAMIFSPNSLDWVVAAYALQAAGVTASPANVAYGPRELAHQYNDSGSSAIFIHPALLPILAEAKGHFKTAPSDDRIILLCPDAQAPQNTPYKTLYQIRGERAIPEEFNGADSRETAWLCYSSGTTGLPKGVQTSHYNLTSQLQAVNPVYPTLVPGKDTILGALPFSHIFGLATLVTQPLTSGVPVVVFPKFDEIPVLSGIQKYGISYGCVVPPIILLLLHSQNTGKFDLTSLKTLQCGAAPLSPELAAAFEKKFPHCRVSQGYGLTETTPTITYGKPEDMEGRKGSCGRLIPTYEARLVQEDGSDAPEGGRGELWVRGPSVMTRGYHRNPEATAKTMNGDWFMTGDVAVRDPEGWYTIVDRVKELIKYKGFQVPPAELEALLLTHPDVVDAGVVGVWVEEQATELPRAYIVARPGLIPEQGREEARSKFGKEIAAWVAGRVAQHKKLRGGVKVIDAIPKSPSGKILRKDLRVVAQEEIKREGLGAKAKL</sequence>
<dbReference type="InterPro" id="IPR045851">
    <property type="entry name" value="AMP-bd_C_sf"/>
</dbReference>
<evidence type="ECO:0000256" key="1">
    <source>
        <dbReference type="ARBA" id="ARBA00006432"/>
    </source>
</evidence>
<dbReference type="Pfam" id="PF00501">
    <property type="entry name" value="AMP-binding"/>
    <property type="match status" value="1"/>
</dbReference>
<dbReference type="Gene3D" id="3.30.300.30">
    <property type="match status" value="1"/>
</dbReference>
<dbReference type="GO" id="GO:0016405">
    <property type="term" value="F:CoA-ligase activity"/>
    <property type="evidence" value="ECO:0007669"/>
    <property type="project" value="TreeGrafter"/>
</dbReference>